<feature type="signal peptide" evidence="2">
    <location>
        <begin position="1"/>
        <end position="16"/>
    </location>
</feature>
<comment type="caution">
    <text evidence="5">The sequence shown here is derived from an EMBL/GenBank/DDBJ whole genome shotgun (WGS) entry which is preliminary data.</text>
</comment>
<accession>A0ABQ1JVE3</accession>
<dbReference type="Proteomes" id="UP000614261">
    <property type="component" value="Unassembled WGS sequence"/>
</dbReference>
<dbReference type="PROSITE" id="PS51257">
    <property type="entry name" value="PROKAR_LIPOPROTEIN"/>
    <property type="match status" value="1"/>
</dbReference>
<dbReference type="PANTHER" id="PTHR33619:SF3">
    <property type="entry name" value="POLYSACCHARIDE EXPORT PROTEIN GFCE-RELATED"/>
    <property type="match status" value="1"/>
</dbReference>
<evidence type="ECO:0000256" key="1">
    <source>
        <dbReference type="ARBA" id="ARBA00022729"/>
    </source>
</evidence>
<dbReference type="InterPro" id="IPR003715">
    <property type="entry name" value="Poly_export_N"/>
</dbReference>
<dbReference type="EMBL" id="BMGD01000008">
    <property type="protein sequence ID" value="GGB75629.1"/>
    <property type="molecule type" value="Genomic_DNA"/>
</dbReference>
<evidence type="ECO:0000256" key="2">
    <source>
        <dbReference type="SAM" id="SignalP"/>
    </source>
</evidence>
<reference evidence="6" key="1">
    <citation type="journal article" date="2019" name="Int. J. Syst. Evol. Microbiol.">
        <title>The Global Catalogue of Microorganisms (GCM) 10K type strain sequencing project: providing services to taxonomists for standard genome sequencing and annotation.</title>
        <authorList>
            <consortium name="The Broad Institute Genomics Platform"/>
            <consortium name="The Broad Institute Genome Sequencing Center for Infectious Disease"/>
            <person name="Wu L."/>
            <person name="Ma J."/>
        </authorList>
    </citation>
    <scope>NUCLEOTIDE SEQUENCE [LARGE SCALE GENOMIC DNA]</scope>
    <source>
        <strain evidence="6">CGMCC 1.12851</strain>
    </source>
</reference>
<sequence>MTDLRSLLMSIFFATAALFTAGCAGSIPPAGSAAYEPTEYRMAAGDRLRITVFGEEALTREYAVSSAGDLAFPLVGDIPVAGKTVNELQAILIAGLSKGYINDPRVTAEILNYRPFYVLGEVAKSGEFPFSDDLTVQQAVALAGGYTYRADQRRVFIRRRGQAREETYELTADRPVFVSPGDTIRVGERYF</sequence>
<keyword evidence="6" id="KW-1185">Reference proteome</keyword>
<keyword evidence="1 2" id="KW-0732">Signal</keyword>
<gene>
    <name evidence="5" type="ORF">GCM10010833_33590</name>
</gene>
<evidence type="ECO:0008006" key="7">
    <source>
        <dbReference type="Google" id="ProtNLM"/>
    </source>
</evidence>
<feature type="chain" id="PRO_5046613012" description="Polysaccharide biosynthesis protein" evidence="2">
    <location>
        <begin position="17"/>
        <end position="191"/>
    </location>
</feature>
<dbReference type="InterPro" id="IPR019554">
    <property type="entry name" value="Soluble_ligand-bd"/>
</dbReference>
<dbReference type="Pfam" id="PF02563">
    <property type="entry name" value="Poly_export"/>
    <property type="match status" value="1"/>
</dbReference>
<dbReference type="RefSeq" id="WP_229737112.1">
    <property type="nucleotide sequence ID" value="NZ_BMGD01000008.1"/>
</dbReference>
<organism evidence="5 6">
    <name type="scientific">Blastomonas aquatica</name>
    <dbReference type="NCBI Taxonomy" id="1510276"/>
    <lineage>
        <taxon>Bacteria</taxon>
        <taxon>Pseudomonadati</taxon>
        <taxon>Pseudomonadota</taxon>
        <taxon>Alphaproteobacteria</taxon>
        <taxon>Sphingomonadales</taxon>
        <taxon>Sphingomonadaceae</taxon>
        <taxon>Blastomonas</taxon>
    </lineage>
</organism>
<feature type="domain" description="Polysaccharide export protein N-terminal" evidence="3">
    <location>
        <begin position="36"/>
        <end position="110"/>
    </location>
</feature>
<evidence type="ECO:0000259" key="4">
    <source>
        <dbReference type="Pfam" id="PF10531"/>
    </source>
</evidence>
<protein>
    <recommendedName>
        <fullName evidence="7">Polysaccharide biosynthesis protein</fullName>
    </recommendedName>
</protein>
<dbReference type="Pfam" id="PF10531">
    <property type="entry name" value="SLBB"/>
    <property type="match status" value="1"/>
</dbReference>
<dbReference type="Gene3D" id="3.30.1950.10">
    <property type="entry name" value="wza like domain"/>
    <property type="match status" value="1"/>
</dbReference>
<dbReference type="PANTHER" id="PTHR33619">
    <property type="entry name" value="POLYSACCHARIDE EXPORT PROTEIN GFCE-RELATED"/>
    <property type="match status" value="1"/>
</dbReference>
<evidence type="ECO:0000313" key="6">
    <source>
        <dbReference type="Proteomes" id="UP000614261"/>
    </source>
</evidence>
<evidence type="ECO:0000313" key="5">
    <source>
        <dbReference type="EMBL" id="GGB75629.1"/>
    </source>
</evidence>
<dbReference type="InterPro" id="IPR049712">
    <property type="entry name" value="Poly_export"/>
</dbReference>
<proteinExistence type="predicted"/>
<dbReference type="Gene3D" id="3.10.560.10">
    <property type="entry name" value="Outer membrane lipoprotein wza domain like"/>
    <property type="match status" value="1"/>
</dbReference>
<feature type="domain" description="Soluble ligand binding" evidence="4">
    <location>
        <begin position="116"/>
        <end position="162"/>
    </location>
</feature>
<name>A0ABQ1JVE3_9SPHN</name>
<evidence type="ECO:0000259" key="3">
    <source>
        <dbReference type="Pfam" id="PF02563"/>
    </source>
</evidence>